<evidence type="ECO:0000256" key="2">
    <source>
        <dbReference type="ARBA" id="ARBA00023125"/>
    </source>
</evidence>
<dbReference type="PANTHER" id="PTHR43649">
    <property type="entry name" value="ARABINOSE-BINDING PROTEIN-RELATED"/>
    <property type="match status" value="1"/>
</dbReference>
<comment type="caution">
    <text evidence="6">The sequence shown here is derived from an EMBL/GenBank/DDBJ whole genome shotgun (WGS) entry which is preliminary data.</text>
</comment>
<proteinExistence type="predicted"/>
<gene>
    <name evidence="6" type="ORF">EDM21_13910</name>
</gene>
<keyword evidence="2" id="KW-0238">DNA-binding</keyword>
<dbReference type="InterPro" id="IPR036388">
    <property type="entry name" value="WH-like_DNA-bd_sf"/>
</dbReference>
<dbReference type="PROSITE" id="PS50949">
    <property type="entry name" value="HTH_GNTR"/>
    <property type="match status" value="1"/>
</dbReference>
<dbReference type="EMBL" id="RHLK01000007">
    <property type="protein sequence ID" value="MVP00603.1"/>
    <property type="molecule type" value="Genomic_DNA"/>
</dbReference>
<reference evidence="6 7" key="1">
    <citation type="journal article" date="2019" name="Microorganisms">
        <title>Paenibacillus lutrae sp. nov., A Chitinolytic Species Isolated from A River Otter in Castril Natural Park, Granada, Spain.</title>
        <authorList>
            <person name="Rodriguez M."/>
            <person name="Reina J.C."/>
            <person name="Bejar V."/>
            <person name="Llamas I."/>
        </authorList>
    </citation>
    <scope>NUCLEOTIDE SEQUENCE [LARGE SCALE GENOMIC DNA]</scope>
    <source>
        <strain evidence="6 7">N10</strain>
    </source>
</reference>
<dbReference type="OrthoDB" id="9815017at2"/>
<dbReference type="PRINTS" id="PR00035">
    <property type="entry name" value="HTHGNTR"/>
</dbReference>
<dbReference type="InterPro" id="IPR006059">
    <property type="entry name" value="SBP"/>
</dbReference>
<dbReference type="InterPro" id="IPR050490">
    <property type="entry name" value="Bact_solute-bd_prot1"/>
</dbReference>
<dbReference type="PANTHER" id="PTHR43649:SF12">
    <property type="entry name" value="DIACETYLCHITOBIOSE BINDING PROTEIN DASA"/>
    <property type="match status" value="1"/>
</dbReference>
<accession>A0A7X3FJ59</accession>
<dbReference type="Gene3D" id="1.10.10.10">
    <property type="entry name" value="Winged helix-like DNA-binding domain superfamily/Winged helix DNA-binding domain"/>
    <property type="match status" value="1"/>
</dbReference>
<dbReference type="AlphaFoldDB" id="A0A7X3FJ59"/>
<keyword evidence="3" id="KW-0804">Transcription</keyword>
<evidence type="ECO:0000313" key="7">
    <source>
        <dbReference type="Proteomes" id="UP000490800"/>
    </source>
</evidence>
<dbReference type="Pfam" id="PF00392">
    <property type="entry name" value="GntR"/>
    <property type="match status" value="1"/>
</dbReference>
<dbReference type="Pfam" id="PF01547">
    <property type="entry name" value="SBP_bac_1"/>
    <property type="match status" value="1"/>
</dbReference>
<dbReference type="Gene3D" id="3.40.190.10">
    <property type="entry name" value="Periplasmic binding protein-like II"/>
    <property type="match status" value="1"/>
</dbReference>
<dbReference type="InterPro" id="IPR000524">
    <property type="entry name" value="Tscrpt_reg_HTH_GntR"/>
</dbReference>
<dbReference type="InterPro" id="IPR036390">
    <property type="entry name" value="WH_DNA-bd_sf"/>
</dbReference>
<dbReference type="Proteomes" id="UP000490800">
    <property type="component" value="Unassembled WGS sequence"/>
</dbReference>
<evidence type="ECO:0000256" key="4">
    <source>
        <dbReference type="SAM" id="MobiDB-lite"/>
    </source>
</evidence>
<sequence length="500" mass="55636">MARPSRSEFNARTQKMVGSLRDAIVQGSLQTGDYLPSEVELGRTFGLSKESVRRALDILVEEGLIAKIRRVGNRVKGPFPSQESNEAAAGRTGGENTGGGALNPAASIARDEGRREDLSTPEFSIQTGQTVLCLAYHSSLQEEVKLQEAVQAYEALHPGVRVRMIPTPFPLDLAEHGMADVVTVTAWDALKLKDKDSSMSLFADAPPTDYAHPILSRPFQAEDGRLTTAPFVYSPLVLCYNRSHFAECGIAEPGEDWTWYTLLKTARTFNKQLDARGFVVHIQSINRWPVFLLQNGFQFNTGKGKRTAEDPALWESLRISRDLIYQQGDSVLWTDSDGDVERWFHDGRASMILTTFFGLNRLRGNKRLDYGVAPLPSLSSKDTLLLTTGLAVNRRSDSQEAAGSLIRYLCGQEVQSGIRRGTLTLPVHPGALTLPVEQLEGNRPHGEARVTRQWDRYRLYSDLHLSTHVLEAISEELKVYWSRLEDEAEASERIEVLLGV</sequence>
<dbReference type="CDD" id="cd07377">
    <property type="entry name" value="WHTH_GntR"/>
    <property type="match status" value="1"/>
</dbReference>
<evidence type="ECO:0000256" key="1">
    <source>
        <dbReference type="ARBA" id="ARBA00023015"/>
    </source>
</evidence>
<feature type="domain" description="HTH gntR-type" evidence="5">
    <location>
        <begin position="10"/>
        <end position="78"/>
    </location>
</feature>
<evidence type="ECO:0000256" key="3">
    <source>
        <dbReference type="ARBA" id="ARBA00023163"/>
    </source>
</evidence>
<dbReference type="SUPFAM" id="SSF53850">
    <property type="entry name" value="Periplasmic binding protein-like II"/>
    <property type="match status" value="1"/>
</dbReference>
<dbReference type="GO" id="GO:0003677">
    <property type="term" value="F:DNA binding"/>
    <property type="evidence" value="ECO:0007669"/>
    <property type="project" value="UniProtKB-KW"/>
</dbReference>
<keyword evidence="7" id="KW-1185">Reference proteome</keyword>
<dbReference type="RefSeq" id="WP_157336310.1">
    <property type="nucleotide sequence ID" value="NZ_RHLK01000007.1"/>
</dbReference>
<feature type="compositionally biased region" description="Gly residues" evidence="4">
    <location>
        <begin position="91"/>
        <end position="101"/>
    </location>
</feature>
<evidence type="ECO:0000313" key="6">
    <source>
        <dbReference type="EMBL" id="MVP00603.1"/>
    </source>
</evidence>
<protein>
    <submittedName>
        <fullName evidence="6">Extracellular solute-binding protein</fullName>
    </submittedName>
</protein>
<evidence type="ECO:0000259" key="5">
    <source>
        <dbReference type="PROSITE" id="PS50949"/>
    </source>
</evidence>
<feature type="region of interest" description="Disordered" evidence="4">
    <location>
        <begin position="76"/>
        <end position="105"/>
    </location>
</feature>
<dbReference type="GO" id="GO:0003700">
    <property type="term" value="F:DNA-binding transcription factor activity"/>
    <property type="evidence" value="ECO:0007669"/>
    <property type="project" value="InterPro"/>
</dbReference>
<organism evidence="6 7">
    <name type="scientific">Paenibacillus lutrae</name>
    <dbReference type="NCBI Taxonomy" id="2078573"/>
    <lineage>
        <taxon>Bacteria</taxon>
        <taxon>Bacillati</taxon>
        <taxon>Bacillota</taxon>
        <taxon>Bacilli</taxon>
        <taxon>Bacillales</taxon>
        <taxon>Paenibacillaceae</taxon>
        <taxon>Paenibacillus</taxon>
    </lineage>
</organism>
<dbReference type="SUPFAM" id="SSF46785">
    <property type="entry name" value="Winged helix' DNA-binding domain"/>
    <property type="match status" value="1"/>
</dbReference>
<name>A0A7X3FJ59_9BACL</name>
<keyword evidence="1" id="KW-0805">Transcription regulation</keyword>
<dbReference type="SMART" id="SM00345">
    <property type="entry name" value="HTH_GNTR"/>
    <property type="match status" value="1"/>
</dbReference>